<organism evidence="1 2">
    <name type="scientific">Klebsormidium nitens</name>
    <name type="common">Green alga</name>
    <name type="synonym">Ulothrix nitens</name>
    <dbReference type="NCBI Taxonomy" id="105231"/>
    <lineage>
        <taxon>Eukaryota</taxon>
        <taxon>Viridiplantae</taxon>
        <taxon>Streptophyta</taxon>
        <taxon>Klebsormidiophyceae</taxon>
        <taxon>Klebsormidiales</taxon>
        <taxon>Klebsormidiaceae</taxon>
        <taxon>Klebsormidium</taxon>
    </lineage>
</organism>
<protein>
    <submittedName>
        <fullName evidence="1">Uncharacterized protein</fullName>
    </submittedName>
</protein>
<name>A0A1Y1HYB4_KLENI</name>
<reference evidence="1 2" key="1">
    <citation type="journal article" date="2014" name="Nat. Commun.">
        <title>Klebsormidium flaccidum genome reveals primary factors for plant terrestrial adaptation.</title>
        <authorList>
            <person name="Hori K."/>
            <person name="Maruyama F."/>
            <person name="Fujisawa T."/>
            <person name="Togashi T."/>
            <person name="Yamamoto N."/>
            <person name="Seo M."/>
            <person name="Sato S."/>
            <person name="Yamada T."/>
            <person name="Mori H."/>
            <person name="Tajima N."/>
            <person name="Moriyama T."/>
            <person name="Ikeuchi M."/>
            <person name="Watanabe M."/>
            <person name="Wada H."/>
            <person name="Kobayashi K."/>
            <person name="Saito M."/>
            <person name="Masuda T."/>
            <person name="Sasaki-Sekimoto Y."/>
            <person name="Mashiguchi K."/>
            <person name="Awai K."/>
            <person name="Shimojima M."/>
            <person name="Masuda S."/>
            <person name="Iwai M."/>
            <person name="Nobusawa T."/>
            <person name="Narise T."/>
            <person name="Kondo S."/>
            <person name="Saito H."/>
            <person name="Sato R."/>
            <person name="Murakawa M."/>
            <person name="Ihara Y."/>
            <person name="Oshima-Yamada Y."/>
            <person name="Ohtaka K."/>
            <person name="Satoh M."/>
            <person name="Sonobe K."/>
            <person name="Ishii M."/>
            <person name="Ohtani R."/>
            <person name="Kanamori-Sato M."/>
            <person name="Honoki R."/>
            <person name="Miyazaki D."/>
            <person name="Mochizuki H."/>
            <person name="Umetsu J."/>
            <person name="Higashi K."/>
            <person name="Shibata D."/>
            <person name="Kamiya Y."/>
            <person name="Sato N."/>
            <person name="Nakamura Y."/>
            <person name="Tabata S."/>
            <person name="Ida S."/>
            <person name="Kurokawa K."/>
            <person name="Ohta H."/>
        </authorList>
    </citation>
    <scope>NUCLEOTIDE SEQUENCE [LARGE SCALE GENOMIC DNA]</scope>
    <source>
        <strain evidence="1 2">NIES-2285</strain>
    </source>
</reference>
<evidence type="ECO:0000313" key="1">
    <source>
        <dbReference type="EMBL" id="GAQ83644.1"/>
    </source>
</evidence>
<gene>
    <name evidence="1" type="ORF">KFL_001560130</name>
</gene>
<evidence type="ECO:0000313" key="2">
    <source>
        <dbReference type="Proteomes" id="UP000054558"/>
    </source>
</evidence>
<dbReference type="EMBL" id="DF237105">
    <property type="protein sequence ID" value="GAQ83644.1"/>
    <property type="molecule type" value="Genomic_DNA"/>
</dbReference>
<proteinExistence type="predicted"/>
<accession>A0A1Y1HYB4</accession>
<dbReference type="Proteomes" id="UP000054558">
    <property type="component" value="Unassembled WGS sequence"/>
</dbReference>
<sequence length="71" mass="7423">MISSGNSMVLRSTTAFSARNEAASARGARRCEAEQKKAASLPGESCVAVRHALFICPGKRCSVNETVTGHG</sequence>
<keyword evidence="2" id="KW-1185">Reference proteome</keyword>
<dbReference type="AlphaFoldDB" id="A0A1Y1HYB4"/>